<comment type="similarity">
    <text evidence="1">Belongs to the multicopper oxidase family.</text>
</comment>
<protein>
    <recommendedName>
        <fullName evidence="3">Plastocyanin-like domain-containing protein</fullName>
    </recommendedName>
</protein>
<dbReference type="AlphaFoldDB" id="A0A5D2CNS6"/>
<dbReference type="Proteomes" id="UP000323506">
    <property type="component" value="Chromosome D05"/>
</dbReference>
<feature type="domain" description="Plastocyanin-like" evidence="3">
    <location>
        <begin position="69"/>
        <end position="143"/>
    </location>
</feature>
<dbReference type="InterPro" id="IPR008972">
    <property type="entry name" value="Cupredoxin"/>
</dbReference>
<dbReference type="Gene3D" id="2.60.40.420">
    <property type="entry name" value="Cupredoxins - blue copper proteins"/>
    <property type="match status" value="1"/>
</dbReference>
<feature type="transmembrane region" description="Helical" evidence="2">
    <location>
        <begin position="31"/>
        <end position="48"/>
    </location>
</feature>
<dbReference type="EMBL" id="CM017705">
    <property type="protein sequence ID" value="TYG69975.1"/>
    <property type="molecule type" value="Genomic_DNA"/>
</dbReference>
<sequence>MNKKQKILQRKGKPEEHRYIENKNLGSQKQGFMRISGLFCYFLNILVLRRAKVHHYRFFSWKNPGSQVCSTSNILTLNTSFPGSKIGVRIRDTIFVNVHHEANHAVSIKWKGVKDSIDGSHDLIQSERNFTYKIELNDLTSFYVNVI</sequence>
<accession>A0A5D2CNS6</accession>
<keyword evidence="2" id="KW-1133">Transmembrane helix</keyword>
<name>A0A5D2CNS6_GOSDA</name>
<evidence type="ECO:0000256" key="2">
    <source>
        <dbReference type="SAM" id="Phobius"/>
    </source>
</evidence>
<dbReference type="Pfam" id="PF07732">
    <property type="entry name" value="Cu-oxidase_3"/>
    <property type="match status" value="1"/>
</dbReference>
<evidence type="ECO:0000313" key="5">
    <source>
        <dbReference type="Proteomes" id="UP000323506"/>
    </source>
</evidence>
<evidence type="ECO:0000313" key="4">
    <source>
        <dbReference type="EMBL" id="TYG69975.1"/>
    </source>
</evidence>
<keyword evidence="5" id="KW-1185">Reference proteome</keyword>
<proteinExistence type="inferred from homology"/>
<reference evidence="4 5" key="1">
    <citation type="submission" date="2019-06" db="EMBL/GenBank/DDBJ databases">
        <title>WGS assembly of Gossypium darwinii.</title>
        <authorList>
            <person name="Chen Z.J."/>
            <person name="Sreedasyam A."/>
            <person name="Ando A."/>
            <person name="Song Q."/>
            <person name="De L."/>
            <person name="Hulse-Kemp A."/>
            <person name="Ding M."/>
            <person name="Ye W."/>
            <person name="Kirkbride R."/>
            <person name="Jenkins J."/>
            <person name="Plott C."/>
            <person name="Lovell J."/>
            <person name="Lin Y.-M."/>
            <person name="Vaughn R."/>
            <person name="Liu B."/>
            <person name="Li W."/>
            <person name="Simpson S."/>
            <person name="Scheffler B."/>
            <person name="Saski C."/>
            <person name="Grover C."/>
            <person name="Hu G."/>
            <person name="Conover J."/>
            <person name="Carlson J."/>
            <person name="Shu S."/>
            <person name="Boston L."/>
            <person name="Williams M."/>
            <person name="Peterson D."/>
            <person name="Mcgee K."/>
            <person name="Jones D."/>
            <person name="Wendel J."/>
            <person name="Stelly D."/>
            <person name="Grimwood J."/>
            <person name="Schmutz J."/>
        </authorList>
    </citation>
    <scope>NUCLEOTIDE SEQUENCE [LARGE SCALE GENOMIC DNA]</scope>
    <source>
        <strain evidence="4">1808015.09</strain>
    </source>
</reference>
<evidence type="ECO:0000256" key="1">
    <source>
        <dbReference type="ARBA" id="ARBA00010609"/>
    </source>
</evidence>
<organism evidence="4 5">
    <name type="scientific">Gossypium darwinii</name>
    <name type="common">Darwin's cotton</name>
    <name type="synonym">Gossypium barbadense var. darwinii</name>
    <dbReference type="NCBI Taxonomy" id="34276"/>
    <lineage>
        <taxon>Eukaryota</taxon>
        <taxon>Viridiplantae</taxon>
        <taxon>Streptophyta</taxon>
        <taxon>Embryophyta</taxon>
        <taxon>Tracheophyta</taxon>
        <taxon>Spermatophyta</taxon>
        <taxon>Magnoliopsida</taxon>
        <taxon>eudicotyledons</taxon>
        <taxon>Gunneridae</taxon>
        <taxon>Pentapetalae</taxon>
        <taxon>rosids</taxon>
        <taxon>malvids</taxon>
        <taxon>Malvales</taxon>
        <taxon>Malvaceae</taxon>
        <taxon>Malvoideae</taxon>
        <taxon>Gossypium</taxon>
    </lineage>
</organism>
<dbReference type="InterPro" id="IPR011707">
    <property type="entry name" value="Cu-oxidase-like_N"/>
</dbReference>
<evidence type="ECO:0000259" key="3">
    <source>
        <dbReference type="Pfam" id="PF07732"/>
    </source>
</evidence>
<keyword evidence="2" id="KW-0472">Membrane</keyword>
<keyword evidence="2" id="KW-0812">Transmembrane</keyword>
<gene>
    <name evidence="4" type="ORF">ES288_D05G274700v1</name>
</gene>
<dbReference type="GO" id="GO:0005507">
    <property type="term" value="F:copper ion binding"/>
    <property type="evidence" value="ECO:0007669"/>
    <property type="project" value="InterPro"/>
</dbReference>
<dbReference type="SUPFAM" id="SSF49503">
    <property type="entry name" value="Cupredoxins"/>
    <property type="match status" value="1"/>
</dbReference>